<sequence>MLAGKYELDENKLIASYNGDDSLSFDEGVIKSLESVDDILKYNMLVPYSDDAQKLAIIIYKIRNDQPVSDEESDFLDTINSRFIVHSQRNDLTKREIFCLFMNQYWDWSALELPKTKDVDVSFKALFSAYAQFCSDNHFDRATRRLKRTEFESYLGHYGYIKRTQRIIAGKKRAVKVILDLPSYKQGIEIPKFDLREYYK</sequence>
<organism evidence="1 2">
    <name type="scientific">Lactobacillus phage Maenad</name>
    <dbReference type="NCBI Taxonomy" id="2079431"/>
    <lineage>
        <taxon>Viruses</taxon>
        <taxon>Duplodnaviria</taxon>
        <taxon>Heunggongvirae</taxon>
        <taxon>Uroviricota</taxon>
        <taxon>Caudoviricetes</taxon>
        <taxon>Tybeckvirinae</taxon>
        <taxon>Maenadvirus</taxon>
        <taxon>Maenadvirus maenad</taxon>
    </lineage>
</organism>
<proteinExistence type="predicted"/>
<dbReference type="KEGG" id="vg:54989243"/>
<protein>
    <submittedName>
        <fullName evidence="1">Uncharacterized protein</fullName>
    </submittedName>
</protein>
<keyword evidence="2" id="KW-1185">Reference proteome</keyword>
<name>A0A2P0ZKY4_9CAUD</name>
<evidence type="ECO:0000313" key="1">
    <source>
        <dbReference type="EMBL" id="AVH85676.1"/>
    </source>
</evidence>
<reference evidence="1 2" key="1">
    <citation type="submission" date="2018-01" db="EMBL/GenBank/DDBJ databases">
        <title>Lactobacillus phages that infect wine-derived L. plantarum strains.</title>
        <authorList>
            <person name="Kyrkou I."/>
            <person name="Hestbjerg Hansen L."/>
        </authorList>
    </citation>
    <scope>NUCLEOTIDE SEQUENCE [LARGE SCALE GENOMIC DNA]</scope>
</reference>
<evidence type="ECO:0000313" key="2">
    <source>
        <dbReference type="Proteomes" id="UP000241031"/>
    </source>
</evidence>
<dbReference type="Proteomes" id="UP000241031">
    <property type="component" value="Segment"/>
</dbReference>
<dbReference type="RefSeq" id="YP_009798772.1">
    <property type="nucleotide sequence ID" value="NC_047931.1"/>
</dbReference>
<dbReference type="EMBL" id="MG765274">
    <property type="protein sequence ID" value="AVH85676.1"/>
    <property type="molecule type" value="Genomic_DNA"/>
</dbReference>
<accession>A0A2P0ZKY4</accession>
<dbReference type="GeneID" id="54989243"/>